<comment type="caution">
    <text evidence="3">The sequence shown here is derived from an EMBL/GenBank/DDBJ whole genome shotgun (WGS) entry which is preliminary data.</text>
</comment>
<gene>
    <name evidence="3" type="ORF">Q5741_15395</name>
</gene>
<keyword evidence="4" id="KW-1185">Reference proteome</keyword>
<evidence type="ECO:0000313" key="3">
    <source>
        <dbReference type="EMBL" id="MDO7907796.1"/>
    </source>
</evidence>
<feature type="transmembrane region" description="Helical" evidence="1">
    <location>
        <begin position="111"/>
        <end position="133"/>
    </location>
</feature>
<feature type="transmembrane region" description="Helical" evidence="1">
    <location>
        <begin position="44"/>
        <end position="64"/>
    </location>
</feature>
<keyword evidence="1" id="KW-0812">Transmembrane</keyword>
<evidence type="ECO:0000313" key="4">
    <source>
        <dbReference type="Proteomes" id="UP001240171"/>
    </source>
</evidence>
<dbReference type="Proteomes" id="UP001240171">
    <property type="component" value="Unassembled WGS sequence"/>
</dbReference>
<feature type="transmembrane region" description="Helical" evidence="1">
    <location>
        <begin position="12"/>
        <end position="32"/>
    </location>
</feature>
<proteinExistence type="predicted"/>
<dbReference type="InterPro" id="IPR021192">
    <property type="entry name" value="UCP031578_Vanz/RDD"/>
</dbReference>
<dbReference type="EMBL" id="JAUQTB010000009">
    <property type="protein sequence ID" value="MDO7907796.1"/>
    <property type="molecule type" value="Genomic_DNA"/>
</dbReference>
<feature type="domain" description="VanZ-like" evidence="2">
    <location>
        <begin position="50"/>
        <end position="191"/>
    </location>
</feature>
<feature type="transmembrane region" description="Helical" evidence="1">
    <location>
        <begin position="140"/>
        <end position="163"/>
    </location>
</feature>
<dbReference type="PANTHER" id="PTHR36834">
    <property type="entry name" value="MEMBRANE PROTEIN-RELATED"/>
    <property type="match status" value="1"/>
</dbReference>
<evidence type="ECO:0000259" key="2">
    <source>
        <dbReference type="Pfam" id="PF04892"/>
    </source>
</evidence>
<protein>
    <submittedName>
        <fullName evidence="3">VanZ family protein</fullName>
    </submittedName>
</protein>
<keyword evidence="1" id="KW-1133">Transmembrane helix</keyword>
<dbReference type="PIRSF" id="PIRSF031578">
    <property type="entry name" value="Uncharacterised_Vanz_RDD-cont"/>
    <property type="match status" value="1"/>
</dbReference>
<organism evidence="3 4">
    <name type="scientific">Paenibacillus lacisoli</name>
    <dbReference type="NCBI Taxonomy" id="3064525"/>
    <lineage>
        <taxon>Bacteria</taxon>
        <taxon>Bacillati</taxon>
        <taxon>Bacillota</taxon>
        <taxon>Bacilli</taxon>
        <taxon>Bacillales</taxon>
        <taxon>Paenibacillaceae</taxon>
        <taxon>Paenibacillus</taxon>
    </lineage>
</organism>
<feature type="transmembrane region" description="Helical" evidence="1">
    <location>
        <begin position="220"/>
        <end position="237"/>
    </location>
</feature>
<reference evidence="3 4" key="1">
    <citation type="submission" date="2023-07" db="EMBL/GenBank/DDBJ databases">
        <title>Paenibacillus sp. JX-17 nov. isolated from soil.</title>
        <authorList>
            <person name="Wan Y."/>
            <person name="Liu B."/>
        </authorList>
    </citation>
    <scope>NUCLEOTIDE SEQUENCE [LARGE SCALE GENOMIC DNA]</scope>
    <source>
        <strain evidence="3 4">JX-17</strain>
    </source>
</reference>
<feature type="transmembrane region" description="Helical" evidence="1">
    <location>
        <begin position="243"/>
        <end position="260"/>
    </location>
</feature>
<dbReference type="InterPro" id="IPR053150">
    <property type="entry name" value="Teicoplanin_resist-assoc"/>
</dbReference>
<feature type="transmembrane region" description="Helical" evidence="1">
    <location>
        <begin position="281"/>
        <end position="302"/>
    </location>
</feature>
<keyword evidence="1" id="KW-0472">Membrane</keyword>
<dbReference type="RefSeq" id="WP_305025009.1">
    <property type="nucleotide sequence ID" value="NZ_JAUQTB010000009.1"/>
</dbReference>
<evidence type="ECO:0000256" key="1">
    <source>
        <dbReference type="SAM" id="Phobius"/>
    </source>
</evidence>
<accession>A0ABT9CJE8</accession>
<dbReference type="InterPro" id="IPR006976">
    <property type="entry name" value="VanZ-like"/>
</dbReference>
<feature type="transmembrane region" description="Helical" evidence="1">
    <location>
        <begin position="314"/>
        <end position="336"/>
    </location>
</feature>
<dbReference type="Pfam" id="PF04892">
    <property type="entry name" value="VanZ"/>
    <property type="match status" value="1"/>
</dbReference>
<sequence length="385" mass="44475">MFQSYLFPISYAFLLFPLAALLFTMPFLIVQYRRYGYVNKIRAIMLYLMLLYLMNAYFLVLLPLPASRHNAAMHGGTVQLIPLHFIQDIIKETTAVRGDYGTYWRMLQERAFLQVLFNIFLTVPFGMFLRYYFRTGWIRCLLLSFALSLSFEVTQLTGIYGIYDHAYRVFDVDDLLANTLGGMTGLVLAAWLSGLLPRIDKLDEAVDVAAKRVSYTRRGVAWIVDTLLWMTALNILLVMDIPAAFWLTTGLYFILIPALTRGRTFGKWLVRIHLVGLERPLWLGLIIRCGLLYWGMLGLNLLPGLLDLPPIPNALIMMLLLVMDLCFFIHLVRCFLNRERRIFYEAWSGTDQRITWQPVLAEQHPEEAVSGAAHTYHLTHTEKKQ</sequence>
<dbReference type="PANTHER" id="PTHR36834:SF1">
    <property type="entry name" value="INTEGRAL MEMBRANE PROTEIN"/>
    <property type="match status" value="1"/>
</dbReference>
<name>A0ABT9CJE8_9BACL</name>
<feature type="transmembrane region" description="Helical" evidence="1">
    <location>
        <begin position="175"/>
        <end position="199"/>
    </location>
</feature>